<dbReference type="Pfam" id="PF00196">
    <property type="entry name" value="GerE"/>
    <property type="match status" value="1"/>
</dbReference>
<evidence type="ECO:0000256" key="3">
    <source>
        <dbReference type="ARBA" id="ARBA00023163"/>
    </source>
</evidence>
<proteinExistence type="predicted"/>
<organism evidence="5 6">
    <name type="scientific">Pseudomonas hunanensis</name>
    <dbReference type="NCBI Taxonomy" id="1247546"/>
    <lineage>
        <taxon>Bacteria</taxon>
        <taxon>Pseudomonadati</taxon>
        <taxon>Pseudomonadota</taxon>
        <taxon>Gammaproteobacteria</taxon>
        <taxon>Pseudomonadales</taxon>
        <taxon>Pseudomonadaceae</taxon>
        <taxon>Pseudomonas</taxon>
    </lineage>
</organism>
<dbReference type="GO" id="GO:0003677">
    <property type="term" value="F:DNA binding"/>
    <property type="evidence" value="ECO:0007669"/>
    <property type="project" value="UniProtKB-KW"/>
</dbReference>
<keyword evidence="2" id="KW-0238">DNA-binding</keyword>
<dbReference type="Proteomes" id="UP000704738">
    <property type="component" value="Unassembled WGS sequence"/>
</dbReference>
<dbReference type="PRINTS" id="PR00038">
    <property type="entry name" value="HTHLUXR"/>
</dbReference>
<keyword evidence="1" id="KW-0805">Transcription regulation</keyword>
<dbReference type="InterPro" id="IPR036388">
    <property type="entry name" value="WH-like_DNA-bd_sf"/>
</dbReference>
<dbReference type="PROSITE" id="PS00622">
    <property type="entry name" value="HTH_LUXR_1"/>
    <property type="match status" value="1"/>
</dbReference>
<sequence>MSNMNSLARLVGEIGTNDFDQQFYDLSREILNVNQCTVFRFATGEQPECLLAEANHSQYRNLVRGIAQEFAREGYLRDPNLIGPGSMTPSGNRLIVRCVSPGHVRDVAFRKRFYDEALVRQELAMIASINGQTLYCSFFRSEEQKDFSSEDAQQLQMLGNFMIQTLGKHAEIVGMRQAQQPLRPEPATLCPERRERMYQELRATLLKAPGGLTQREAEICASIALGYTTLGISLRLGISINTVATHRKRAYAKLGISSQNELFARYFDSMGNNVH</sequence>
<dbReference type="InterPro" id="IPR016032">
    <property type="entry name" value="Sig_transdc_resp-reg_C-effctor"/>
</dbReference>
<gene>
    <name evidence="5" type="ORF">DM819_16545</name>
</gene>
<dbReference type="CDD" id="cd06170">
    <property type="entry name" value="LuxR_C_like"/>
    <property type="match status" value="1"/>
</dbReference>
<dbReference type="AlphaFoldDB" id="A0ABD6N1L1"/>
<comment type="caution">
    <text evidence="5">The sequence shown here is derived from an EMBL/GenBank/DDBJ whole genome shotgun (WGS) entry which is preliminary data.</text>
</comment>
<dbReference type="InterPro" id="IPR000792">
    <property type="entry name" value="Tscrpt_reg_LuxR_C"/>
</dbReference>
<keyword evidence="3" id="KW-0804">Transcription</keyword>
<evidence type="ECO:0000313" key="6">
    <source>
        <dbReference type="Proteomes" id="UP000704738"/>
    </source>
</evidence>
<name>A0ABD6N1L1_9PSED</name>
<dbReference type="PANTHER" id="PTHR44688">
    <property type="entry name" value="DNA-BINDING TRANSCRIPTIONAL ACTIVATOR DEVR_DOSR"/>
    <property type="match status" value="1"/>
</dbReference>
<dbReference type="RefSeq" id="WP_179053090.1">
    <property type="nucleotide sequence ID" value="NZ_QJRE01000113.1"/>
</dbReference>
<dbReference type="SUPFAM" id="SSF46894">
    <property type="entry name" value="C-terminal effector domain of the bipartite response regulators"/>
    <property type="match status" value="1"/>
</dbReference>
<reference evidence="5 6" key="1">
    <citation type="submission" date="2018-06" db="EMBL/GenBank/DDBJ databases">
        <title>Bacteria isolated from soil of Wuhan.</title>
        <authorList>
            <person name="Xiang W."/>
            <person name="Huang C."/>
        </authorList>
    </citation>
    <scope>NUCLEOTIDE SEQUENCE [LARGE SCALE GENOMIC DNA]</scope>
    <source>
        <strain evidence="6">xwS4</strain>
    </source>
</reference>
<feature type="domain" description="HTH luxR-type" evidence="4">
    <location>
        <begin position="205"/>
        <end position="270"/>
    </location>
</feature>
<protein>
    <recommendedName>
        <fullName evidence="4">HTH luxR-type domain-containing protein</fullName>
    </recommendedName>
</protein>
<evidence type="ECO:0000256" key="2">
    <source>
        <dbReference type="ARBA" id="ARBA00023125"/>
    </source>
</evidence>
<evidence type="ECO:0000256" key="1">
    <source>
        <dbReference type="ARBA" id="ARBA00023015"/>
    </source>
</evidence>
<evidence type="ECO:0000259" key="4">
    <source>
        <dbReference type="PROSITE" id="PS50043"/>
    </source>
</evidence>
<accession>A0ABD6N1L1</accession>
<evidence type="ECO:0000313" key="5">
    <source>
        <dbReference type="EMBL" id="NWL47414.1"/>
    </source>
</evidence>
<dbReference type="SMART" id="SM00421">
    <property type="entry name" value="HTH_LUXR"/>
    <property type="match status" value="1"/>
</dbReference>
<dbReference type="PROSITE" id="PS50043">
    <property type="entry name" value="HTH_LUXR_2"/>
    <property type="match status" value="1"/>
</dbReference>
<dbReference type="Gene3D" id="1.10.10.10">
    <property type="entry name" value="Winged helix-like DNA-binding domain superfamily/Winged helix DNA-binding domain"/>
    <property type="match status" value="1"/>
</dbReference>
<dbReference type="EMBL" id="QJRE01000113">
    <property type="protein sequence ID" value="NWL47414.1"/>
    <property type="molecule type" value="Genomic_DNA"/>
</dbReference>
<dbReference type="PANTHER" id="PTHR44688:SF16">
    <property type="entry name" value="DNA-BINDING TRANSCRIPTIONAL ACTIVATOR DEVR_DOSR"/>
    <property type="match status" value="1"/>
</dbReference>